<name>A0ABD3I1U1_9MARC</name>
<feature type="domain" description="Reverse transcriptase" evidence="1">
    <location>
        <begin position="55"/>
        <end position="309"/>
    </location>
</feature>
<proteinExistence type="predicted"/>
<dbReference type="InterPro" id="IPR043502">
    <property type="entry name" value="DNA/RNA_pol_sf"/>
</dbReference>
<accession>A0ABD3I1U1</accession>
<keyword evidence="3" id="KW-1185">Reference proteome</keyword>
<organism evidence="2 3">
    <name type="scientific">Riccia sorocarpa</name>
    <dbReference type="NCBI Taxonomy" id="122646"/>
    <lineage>
        <taxon>Eukaryota</taxon>
        <taxon>Viridiplantae</taxon>
        <taxon>Streptophyta</taxon>
        <taxon>Embryophyta</taxon>
        <taxon>Marchantiophyta</taxon>
        <taxon>Marchantiopsida</taxon>
        <taxon>Marchantiidae</taxon>
        <taxon>Marchantiales</taxon>
        <taxon>Ricciaceae</taxon>
        <taxon>Riccia</taxon>
    </lineage>
</organism>
<dbReference type="Proteomes" id="UP001633002">
    <property type="component" value="Unassembled WGS sequence"/>
</dbReference>
<evidence type="ECO:0000313" key="3">
    <source>
        <dbReference type="Proteomes" id="UP001633002"/>
    </source>
</evidence>
<reference evidence="2 3" key="1">
    <citation type="submission" date="2024-09" db="EMBL/GenBank/DDBJ databases">
        <title>Chromosome-scale assembly of Riccia sorocarpa.</title>
        <authorList>
            <person name="Paukszto L."/>
        </authorList>
    </citation>
    <scope>NUCLEOTIDE SEQUENCE [LARGE SCALE GENOMIC DNA]</scope>
    <source>
        <strain evidence="2">LP-2024</strain>
        <tissue evidence="2">Aerial parts of the thallus</tissue>
    </source>
</reference>
<dbReference type="PANTHER" id="PTHR47027:SF20">
    <property type="entry name" value="REVERSE TRANSCRIPTASE-LIKE PROTEIN WITH RNA-DIRECTED DNA POLYMERASE DOMAIN"/>
    <property type="match status" value="1"/>
</dbReference>
<dbReference type="CDD" id="cd01650">
    <property type="entry name" value="RT_nLTR_like"/>
    <property type="match status" value="1"/>
</dbReference>
<gene>
    <name evidence="2" type="ORF">R1sor_010463</name>
</gene>
<dbReference type="InterPro" id="IPR043128">
    <property type="entry name" value="Rev_trsase/Diguanyl_cyclase"/>
</dbReference>
<dbReference type="AlphaFoldDB" id="A0ABD3I1U1"/>
<dbReference type="PROSITE" id="PS50878">
    <property type="entry name" value="RT_POL"/>
    <property type="match status" value="1"/>
</dbReference>
<comment type="caution">
    <text evidence="2">The sequence shown here is derived from an EMBL/GenBank/DDBJ whole genome shotgun (WGS) entry which is preliminary data.</text>
</comment>
<evidence type="ECO:0000313" key="2">
    <source>
        <dbReference type="EMBL" id="KAL3696387.1"/>
    </source>
</evidence>
<dbReference type="PANTHER" id="PTHR47027">
    <property type="entry name" value="REVERSE TRANSCRIPTASE DOMAIN-CONTAINING PROTEIN"/>
    <property type="match status" value="1"/>
</dbReference>
<protein>
    <recommendedName>
        <fullName evidence="1">Reverse transcriptase domain-containing protein</fullName>
    </recommendedName>
</protein>
<dbReference type="InterPro" id="IPR000477">
    <property type="entry name" value="RT_dom"/>
</dbReference>
<dbReference type="Gene3D" id="3.30.70.270">
    <property type="match status" value="1"/>
</dbReference>
<evidence type="ECO:0000259" key="1">
    <source>
        <dbReference type="PROSITE" id="PS50878"/>
    </source>
</evidence>
<dbReference type="SUPFAM" id="SSF56672">
    <property type="entry name" value="DNA/RNA polymerases"/>
    <property type="match status" value="1"/>
</dbReference>
<dbReference type="Pfam" id="PF00078">
    <property type="entry name" value="RVT_1"/>
    <property type="match status" value="1"/>
</dbReference>
<dbReference type="EMBL" id="JBJQOH010000002">
    <property type="protein sequence ID" value="KAL3696387.1"/>
    <property type="molecule type" value="Genomic_DNA"/>
</dbReference>
<sequence length="629" mass="71488">MSHSQGPACTFSEDEVTQELRRLGANKAVDLGGLSAELLRWGGPVLQKELALMLSKASCEGLPAAWTHHKVVPFYKQGPRNDPASYRTIMVASIFAKLYGRILEGHLSRWCEEKGVRAPAQVGFRRDHSTLDHSLTLRVILEEAKRSKKPFYALFVDFSKAFDTVSRKLLGDRLRSLQVPAELLAAITVLYEKVLVKIKADDLGIESTLGVIQGCPLSPTLFGLLIDVLYEYIREHDEGFALGTQSVSVLLFADDVVLIANSESQLHRLVRLLETFCHQSEMSVNLSKTKWLRRGTGLAEPVMFQGQPIAECQKYKYSGLEFTSNLAWPDCVKARTASALRALYAFKSKCYNLGLITWPLKVRLIVTLVQSVILFGCPIWGPTISRSSWSKIEAVHKRFHKRFHTRHSESHMQGGWTADLHRWAAQWEFPEENWRPVEGLRDRLSQAVIRKLWAEPSPRQAYYLRDISRMSSYKEQAYLVADIPRRILPNNPFLGSVAYNTSTSTSTLPCGVRLVNANRLMEEDGPATEIPAEKLFSILHDAKVLKEPVKRIDDYQEETGLTWESNSWGDWRRQRVELVRDETVKDRIKYKTIAIDLTKGTDRPVFEHWLWNGRIAAEHTNFGTLLKGK</sequence>